<name>A0A6V7R0Z8_9BACL</name>
<proteinExistence type="predicted"/>
<evidence type="ECO:0000256" key="1">
    <source>
        <dbReference type="SAM" id="Phobius"/>
    </source>
</evidence>
<keyword evidence="1" id="KW-1133">Transmembrane helix</keyword>
<reference evidence="2 3" key="1">
    <citation type="submission" date="2020-07" db="EMBL/GenBank/DDBJ databases">
        <authorList>
            <person name="Criscuolo A."/>
        </authorList>
    </citation>
    <scope>NUCLEOTIDE SEQUENCE [LARGE SCALE GENOMIC DNA]</scope>
    <source>
        <strain evidence="2">CIP107946</strain>
    </source>
</reference>
<evidence type="ECO:0000313" key="3">
    <source>
        <dbReference type="Proteomes" id="UP000588186"/>
    </source>
</evidence>
<comment type="caution">
    <text evidence="2">The sequence shown here is derived from an EMBL/GenBank/DDBJ whole genome shotgun (WGS) entry which is preliminary data.</text>
</comment>
<gene>
    <name evidence="2" type="ORF">JEOPIN946_00082</name>
</gene>
<keyword evidence="1" id="KW-0472">Membrane</keyword>
<dbReference type="RefSeq" id="WP_186075833.1">
    <property type="nucleotide sequence ID" value="NZ_CAJEWB010000002.1"/>
</dbReference>
<feature type="transmembrane region" description="Helical" evidence="1">
    <location>
        <begin position="33"/>
        <end position="52"/>
    </location>
</feature>
<protein>
    <submittedName>
        <fullName evidence="2">Uncharacterized protein</fullName>
    </submittedName>
</protein>
<dbReference type="EMBL" id="CAJEWB010000002">
    <property type="protein sequence ID" value="CAD2070744.1"/>
    <property type="molecule type" value="Genomic_DNA"/>
</dbReference>
<dbReference type="Proteomes" id="UP000588186">
    <property type="component" value="Unassembled WGS sequence"/>
</dbReference>
<keyword evidence="1" id="KW-0812">Transmembrane</keyword>
<dbReference type="AlphaFoldDB" id="A0A6V7R0Z8"/>
<evidence type="ECO:0000313" key="2">
    <source>
        <dbReference type="EMBL" id="CAD2070744.1"/>
    </source>
</evidence>
<accession>A0A6V7R0Z8</accession>
<organism evidence="2 3">
    <name type="scientific">Phocicoccus pinnipedialis</name>
    <dbReference type="NCBI Taxonomy" id="110845"/>
    <lineage>
        <taxon>Bacteria</taxon>
        <taxon>Bacillati</taxon>
        <taxon>Bacillota</taxon>
        <taxon>Bacilli</taxon>
        <taxon>Bacillales</taxon>
        <taxon>Salinicoccaceae</taxon>
        <taxon>Phocicoccus</taxon>
    </lineage>
</organism>
<keyword evidence="3" id="KW-1185">Reference proteome</keyword>
<sequence length="76" mass="9048">MNRPLKRWNILDTINATLLIVVILYFIDFKNNAMVSWIFVIVFAFWAITLIARNIMITRMKNDPNHPMHTQDKSQE</sequence>
<feature type="transmembrane region" description="Helical" evidence="1">
    <location>
        <begin position="7"/>
        <end position="27"/>
    </location>
</feature>